<evidence type="ECO:0000313" key="4">
    <source>
        <dbReference type="EMBL" id="OMO95424.1"/>
    </source>
</evidence>
<dbReference type="AlphaFoldDB" id="A0A1R3JKU5"/>
<comment type="caution">
    <text evidence="4">The sequence shown here is derived from an EMBL/GenBank/DDBJ whole genome shotgun (WGS) entry which is preliminary data.</text>
</comment>
<dbReference type="GO" id="GO:0003723">
    <property type="term" value="F:RNA binding"/>
    <property type="evidence" value="ECO:0007669"/>
    <property type="project" value="UniProtKB-UniRule"/>
</dbReference>
<dbReference type="InterPro" id="IPR035979">
    <property type="entry name" value="RBD_domain_sf"/>
</dbReference>
<evidence type="ECO:0000256" key="2">
    <source>
        <dbReference type="SAM" id="MobiDB-lite"/>
    </source>
</evidence>
<dbReference type="Pfam" id="PF00076">
    <property type="entry name" value="RRM_1"/>
    <property type="match status" value="1"/>
</dbReference>
<evidence type="ECO:0000313" key="5">
    <source>
        <dbReference type="Proteomes" id="UP000187203"/>
    </source>
</evidence>
<dbReference type="Proteomes" id="UP000187203">
    <property type="component" value="Unassembled WGS sequence"/>
</dbReference>
<feature type="region of interest" description="Disordered" evidence="2">
    <location>
        <begin position="1"/>
        <end position="62"/>
    </location>
</feature>
<keyword evidence="1" id="KW-0694">RNA-binding</keyword>
<dbReference type="OrthoDB" id="1938644at2759"/>
<evidence type="ECO:0000256" key="1">
    <source>
        <dbReference type="PROSITE-ProRule" id="PRU00176"/>
    </source>
</evidence>
<sequence>MLGSPEPQKTIAGETSDSKADMTASETTQNSPRDTEFPVSQSVIKSPEVGTGSPGGIEGVSSCSTTHTIEENAFEGVVVTATSEVGKSKSLAFGATVENSSLKMDPSGKVSDIIAEKLKNDVKQVGEAMSNELVDCDKERKPCVEDLLGFTQLISEKPKTLSEELSSIENMSHLHGKISASSVQRSHASTNSSKKRILSNSLGAKDLTSILQSAKNNAATGEVADKLNAALAPTEFSTGKKVEEKVEFNDLIKSIKGLPGGLSTIKAREITISRVTDQVSTEGFLKDVQNQANLHNSDVKRIDTSLQQHQKSSEKKMPLDKKEEFSIPLDSESEQEEGSRLNYANSNHGKSGPNNHGPLPTSKNKLKSSPHTYSEGGSKGNKVLIRFLPQNIGKVKICEAFRDCGPIVNVEEVSLTKGSIFKDALVQFETREGYQRALKKDLYSYLKCQAFVDATYSECMDDTISIPDLIGDPEAPVALVKNPTRTVKVEQLSEDISSQQLKEALGFCQSGISSFLLGSTSSVVYVEFETEDDKERALAKHSIHVSGKKLPIIRIDAPRTTVVRISNVKPGTEVYAICCSYGGVKHCKKRASGVLDVCFKLAEWPNMLNIING</sequence>
<feature type="compositionally biased region" description="Polar residues" evidence="2">
    <location>
        <begin position="179"/>
        <end position="197"/>
    </location>
</feature>
<dbReference type="InterPro" id="IPR058942">
    <property type="entry name" value="AT3G52170-like"/>
</dbReference>
<dbReference type="EMBL" id="AWUE01015838">
    <property type="protein sequence ID" value="OMO95424.1"/>
    <property type="molecule type" value="Genomic_DNA"/>
</dbReference>
<protein>
    <recommendedName>
        <fullName evidence="3">RRM domain-containing protein</fullName>
    </recommendedName>
</protein>
<feature type="region of interest" description="Disordered" evidence="2">
    <location>
        <begin position="305"/>
        <end position="377"/>
    </location>
</feature>
<feature type="compositionally biased region" description="Polar residues" evidence="2">
    <location>
        <begin position="361"/>
        <end position="372"/>
    </location>
</feature>
<feature type="compositionally biased region" description="Polar residues" evidence="2">
    <location>
        <begin position="24"/>
        <end position="44"/>
    </location>
</feature>
<organism evidence="4 5">
    <name type="scientific">Corchorus olitorius</name>
    <dbReference type="NCBI Taxonomy" id="93759"/>
    <lineage>
        <taxon>Eukaryota</taxon>
        <taxon>Viridiplantae</taxon>
        <taxon>Streptophyta</taxon>
        <taxon>Embryophyta</taxon>
        <taxon>Tracheophyta</taxon>
        <taxon>Spermatophyta</taxon>
        <taxon>Magnoliopsida</taxon>
        <taxon>eudicotyledons</taxon>
        <taxon>Gunneridae</taxon>
        <taxon>Pentapetalae</taxon>
        <taxon>rosids</taxon>
        <taxon>malvids</taxon>
        <taxon>Malvales</taxon>
        <taxon>Malvaceae</taxon>
        <taxon>Grewioideae</taxon>
        <taxon>Apeibeae</taxon>
        <taxon>Corchorus</taxon>
    </lineage>
</organism>
<dbReference type="SUPFAM" id="SSF54928">
    <property type="entry name" value="RNA-binding domain, RBD"/>
    <property type="match status" value="2"/>
</dbReference>
<dbReference type="SMART" id="SM00360">
    <property type="entry name" value="RRM"/>
    <property type="match status" value="2"/>
</dbReference>
<dbReference type="CDD" id="cd00590">
    <property type="entry name" value="RRM_SF"/>
    <property type="match status" value="1"/>
</dbReference>
<feature type="domain" description="RRM" evidence="3">
    <location>
        <begin position="485"/>
        <end position="560"/>
    </location>
</feature>
<feature type="compositionally biased region" description="Basic and acidic residues" evidence="2">
    <location>
        <begin position="311"/>
        <end position="325"/>
    </location>
</feature>
<gene>
    <name evidence="4" type="ORF">COLO4_15896</name>
</gene>
<evidence type="ECO:0000259" key="3">
    <source>
        <dbReference type="PROSITE" id="PS50102"/>
    </source>
</evidence>
<dbReference type="InterPro" id="IPR000504">
    <property type="entry name" value="RRM_dom"/>
</dbReference>
<dbReference type="InterPro" id="IPR012677">
    <property type="entry name" value="Nucleotide-bd_a/b_plait_sf"/>
</dbReference>
<keyword evidence="5" id="KW-1185">Reference proteome</keyword>
<dbReference type="PROSITE" id="PS50102">
    <property type="entry name" value="RRM"/>
    <property type="match status" value="1"/>
</dbReference>
<reference evidence="5" key="1">
    <citation type="submission" date="2013-09" db="EMBL/GenBank/DDBJ databases">
        <title>Corchorus olitorius genome sequencing.</title>
        <authorList>
            <person name="Alam M."/>
            <person name="Haque M.S."/>
            <person name="Islam M.S."/>
            <person name="Emdad E.M."/>
            <person name="Islam M.M."/>
            <person name="Ahmed B."/>
            <person name="Halim A."/>
            <person name="Hossen Q.M.M."/>
            <person name="Hossain M.Z."/>
            <person name="Ahmed R."/>
            <person name="Khan M.M."/>
            <person name="Islam R."/>
            <person name="Rashid M.M."/>
            <person name="Khan S.A."/>
            <person name="Rahman M.S."/>
            <person name="Alam M."/>
            <person name="Yahiya A.S."/>
            <person name="Khan M.S."/>
            <person name="Azam M.S."/>
            <person name="Haque T."/>
            <person name="Lashkar M.Z.H."/>
            <person name="Akhand A.I."/>
            <person name="Morshed G."/>
            <person name="Roy S."/>
            <person name="Uddin K.S."/>
            <person name="Rabeya T."/>
            <person name="Hossain A.S."/>
            <person name="Chowdhury A."/>
            <person name="Snigdha A.R."/>
            <person name="Mortoza M.S."/>
            <person name="Matin S.A."/>
            <person name="Hoque S.M.E."/>
            <person name="Islam M.K."/>
            <person name="Roy D.K."/>
            <person name="Haider R."/>
            <person name="Moosa M.M."/>
            <person name="Elias S.M."/>
            <person name="Hasan A.M."/>
            <person name="Jahan S."/>
            <person name="Shafiuddin M."/>
            <person name="Mahmood N."/>
            <person name="Shommy N.S."/>
        </authorList>
    </citation>
    <scope>NUCLEOTIDE SEQUENCE [LARGE SCALE GENOMIC DNA]</scope>
    <source>
        <strain evidence="5">cv. O-4</strain>
    </source>
</reference>
<feature type="compositionally biased region" description="Polar residues" evidence="2">
    <location>
        <begin position="342"/>
        <end position="354"/>
    </location>
</feature>
<feature type="region of interest" description="Disordered" evidence="2">
    <location>
        <begin position="178"/>
        <end position="197"/>
    </location>
</feature>
<dbReference type="PANTHER" id="PTHR34568">
    <property type="entry name" value="RRM DOMAIN-CONTAINING PROTEIN"/>
    <property type="match status" value="1"/>
</dbReference>
<dbReference type="PANTHER" id="PTHR34568:SF5">
    <property type="entry name" value="RNA-BINDING (RRM_RBD_RNP MOTIFS) FAMILY PROTEIN"/>
    <property type="match status" value="1"/>
</dbReference>
<name>A0A1R3JKU5_9ROSI</name>
<accession>A0A1R3JKU5</accession>
<proteinExistence type="predicted"/>
<dbReference type="Gene3D" id="3.30.70.330">
    <property type="match status" value="1"/>
</dbReference>